<dbReference type="InterPro" id="IPR051615">
    <property type="entry name" value="Transcr_Regulatory_Elem"/>
</dbReference>
<gene>
    <name evidence="9" type="ORF">M409DRAFT_61040</name>
</gene>
<evidence type="ECO:0000313" key="10">
    <source>
        <dbReference type="Proteomes" id="UP000799537"/>
    </source>
</evidence>
<sequence length="355" mass="39847">MASARPGVTILQSLLVLTLTNAIQANDYQTRALNALASEMARCLGLHVLSSASVIFDSGRRFSSESLCRLFWAHTYLDRVVSAMTGQLPGVQWRHVQTPGNRINNQDLQFTYFITVCILWRTFDTTIDEVYTPTFDNLSASAKRDLHVRCQAQLRAFYTNDIPRVLIPSSSSLKDAAPEVLYFHIAYHTATLLMNRPFLIETGTGANSSVMSSIKQSTFTICKAIQLIHKRSTWSEVPAALLFHIVRVCAVLLLLATSSSTSSQRQAAANLKICLRALEACCEVWPTLARRSINAVRILAERWRVTGVGTLAGMDMTLKLIWHWKGLLRVARRGSRTEHFRRLHHGRQALKQCYA</sequence>
<dbReference type="InterPro" id="IPR007219">
    <property type="entry name" value="XnlR_reg_dom"/>
</dbReference>
<reference evidence="9" key="1">
    <citation type="journal article" date="2020" name="Stud. Mycol.">
        <title>101 Dothideomycetes genomes: a test case for predicting lifestyles and emergence of pathogens.</title>
        <authorList>
            <person name="Haridas S."/>
            <person name="Albert R."/>
            <person name="Binder M."/>
            <person name="Bloem J."/>
            <person name="Labutti K."/>
            <person name="Salamov A."/>
            <person name="Andreopoulos B."/>
            <person name="Baker S."/>
            <person name="Barry K."/>
            <person name="Bills G."/>
            <person name="Bluhm B."/>
            <person name="Cannon C."/>
            <person name="Castanera R."/>
            <person name="Culley D."/>
            <person name="Daum C."/>
            <person name="Ezra D."/>
            <person name="Gonzalez J."/>
            <person name="Henrissat B."/>
            <person name="Kuo A."/>
            <person name="Liang C."/>
            <person name="Lipzen A."/>
            <person name="Lutzoni F."/>
            <person name="Magnuson J."/>
            <person name="Mondo S."/>
            <person name="Nolan M."/>
            <person name="Ohm R."/>
            <person name="Pangilinan J."/>
            <person name="Park H.-J."/>
            <person name="Ramirez L."/>
            <person name="Alfaro M."/>
            <person name="Sun H."/>
            <person name="Tritt A."/>
            <person name="Yoshinaga Y."/>
            <person name="Zwiers L.-H."/>
            <person name="Turgeon B."/>
            <person name="Goodwin S."/>
            <person name="Spatafora J."/>
            <person name="Crous P."/>
            <person name="Grigoriev I."/>
        </authorList>
    </citation>
    <scope>NUCLEOTIDE SEQUENCE</scope>
    <source>
        <strain evidence="9">ATCC 36951</strain>
    </source>
</reference>
<dbReference type="EMBL" id="ML993641">
    <property type="protein sequence ID" value="KAF2159221.1"/>
    <property type="molecule type" value="Genomic_DNA"/>
</dbReference>
<evidence type="ECO:0000313" key="9">
    <source>
        <dbReference type="EMBL" id="KAF2159221.1"/>
    </source>
</evidence>
<proteinExistence type="predicted"/>
<evidence type="ECO:0000256" key="2">
    <source>
        <dbReference type="ARBA" id="ARBA00022833"/>
    </source>
</evidence>
<evidence type="ECO:0000259" key="8">
    <source>
        <dbReference type="Pfam" id="PF04082"/>
    </source>
</evidence>
<dbReference type="CDD" id="cd12148">
    <property type="entry name" value="fungal_TF_MHR"/>
    <property type="match status" value="1"/>
</dbReference>
<keyword evidence="2" id="KW-0862">Zinc</keyword>
<dbReference type="AlphaFoldDB" id="A0A6A6BWM9"/>
<dbReference type="GeneID" id="54567919"/>
<evidence type="ECO:0000256" key="1">
    <source>
        <dbReference type="ARBA" id="ARBA00022723"/>
    </source>
</evidence>
<name>A0A6A6BWM9_ZASCE</name>
<accession>A0A6A6BWM9</accession>
<feature type="chain" id="PRO_5025342373" description="Xylanolytic transcriptional activator regulatory domain-containing protein" evidence="7">
    <location>
        <begin position="26"/>
        <end position="355"/>
    </location>
</feature>
<keyword evidence="4" id="KW-0238">DNA-binding</keyword>
<dbReference type="GO" id="GO:0003677">
    <property type="term" value="F:DNA binding"/>
    <property type="evidence" value="ECO:0007669"/>
    <property type="project" value="UniProtKB-KW"/>
</dbReference>
<evidence type="ECO:0000256" key="7">
    <source>
        <dbReference type="SAM" id="SignalP"/>
    </source>
</evidence>
<dbReference type="Pfam" id="PF04082">
    <property type="entry name" value="Fungal_trans"/>
    <property type="match status" value="1"/>
</dbReference>
<keyword evidence="1" id="KW-0479">Metal-binding</keyword>
<dbReference type="GO" id="GO:0006351">
    <property type="term" value="P:DNA-templated transcription"/>
    <property type="evidence" value="ECO:0007669"/>
    <property type="project" value="InterPro"/>
</dbReference>
<protein>
    <recommendedName>
        <fullName evidence="8">Xylanolytic transcriptional activator regulatory domain-containing protein</fullName>
    </recommendedName>
</protein>
<keyword evidence="10" id="KW-1185">Reference proteome</keyword>
<dbReference type="Proteomes" id="UP000799537">
    <property type="component" value="Unassembled WGS sequence"/>
</dbReference>
<feature type="domain" description="Xylanolytic transcriptional activator regulatory" evidence="8">
    <location>
        <begin position="4"/>
        <end position="89"/>
    </location>
</feature>
<dbReference type="OrthoDB" id="10249920at2759"/>
<dbReference type="GO" id="GO:0008270">
    <property type="term" value="F:zinc ion binding"/>
    <property type="evidence" value="ECO:0007669"/>
    <property type="project" value="InterPro"/>
</dbReference>
<keyword evidence="7" id="KW-0732">Signal</keyword>
<keyword evidence="3" id="KW-0805">Transcription regulation</keyword>
<dbReference type="PANTHER" id="PTHR31313">
    <property type="entry name" value="TY1 ENHANCER ACTIVATOR"/>
    <property type="match status" value="1"/>
</dbReference>
<evidence type="ECO:0000256" key="6">
    <source>
        <dbReference type="ARBA" id="ARBA00023242"/>
    </source>
</evidence>
<keyword evidence="6" id="KW-0539">Nucleus</keyword>
<evidence type="ECO:0000256" key="4">
    <source>
        <dbReference type="ARBA" id="ARBA00023125"/>
    </source>
</evidence>
<organism evidence="9 10">
    <name type="scientific">Zasmidium cellare ATCC 36951</name>
    <dbReference type="NCBI Taxonomy" id="1080233"/>
    <lineage>
        <taxon>Eukaryota</taxon>
        <taxon>Fungi</taxon>
        <taxon>Dikarya</taxon>
        <taxon>Ascomycota</taxon>
        <taxon>Pezizomycotina</taxon>
        <taxon>Dothideomycetes</taxon>
        <taxon>Dothideomycetidae</taxon>
        <taxon>Mycosphaerellales</taxon>
        <taxon>Mycosphaerellaceae</taxon>
        <taxon>Zasmidium</taxon>
    </lineage>
</organism>
<dbReference type="RefSeq" id="XP_033660110.1">
    <property type="nucleotide sequence ID" value="XM_033814647.1"/>
</dbReference>
<keyword evidence="5" id="KW-0804">Transcription</keyword>
<dbReference type="PANTHER" id="PTHR31313:SF81">
    <property type="entry name" value="TY1 ENHANCER ACTIVATOR"/>
    <property type="match status" value="1"/>
</dbReference>
<evidence type="ECO:0000256" key="3">
    <source>
        <dbReference type="ARBA" id="ARBA00023015"/>
    </source>
</evidence>
<feature type="signal peptide" evidence="7">
    <location>
        <begin position="1"/>
        <end position="25"/>
    </location>
</feature>
<evidence type="ECO:0000256" key="5">
    <source>
        <dbReference type="ARBA" id="ARBA00023163"/>
    </source>
</evidence>